<reference evidence="7 8" key="1">
    <citation type="submission" date="2021-07" db="EMBL/GenBank/DDBJ databases">
        <title>The Aristolochia fimbriata genome: insights into angiosperm evolution, floral development and chemical biosynthesis.</title>
        <authorList>
            <person name="Jiao Y."/>
        </authorList>
    </citation>
    <scope>NUCLEOTIDE SEQUENCE [LARGE SCALE GENOMIC DNA]</scope>
    <source>
        <strain evidence="7">IBCAS-2021</strain>
        <tissue evidence="7">Leaf</tissue>
    </source>
</reference>
<evidence type="ECO:0000256" key="3">
    <source>
        <dbReference type="ARBA" id="ARBA00022946"/>
    </source>
</evidence>
<keyword evidence="2" id="KW-0677">Repeat</keyword>
<dbReference type="InterPro" id="IPR046848">
    <property type="entry name" value="E_motif"/>
</dbReference>
<evidence type="ECO:0000313" key="8">
    <source>
        <dbReference type="Proteomes" id="UP000825729"/>
    </source>
</evidence>
<dbReference type="GO" id="GO:0009451">
    <property type="term" value="P:RNA modification"/>
    <property type="evidence" value="ECO:0007669"/>
    <property type="project" value="InterPro"/>
</dbReference>
<dbReference type="AlphaFoldDB" id="A0AAV7DWQ1"/>
<comment type="subcellular location">
    <subcellularLocation>
        <location evidence="1">Mitochondrion</location>
    </subcellularLocation>
</comment>
<evidence type="ECO:0000256" key="5">
    <source>
        <dbReference type="PROSITE-ProRule" id="PRU00708"/>
    </source>
</evidence>
<keyword evidence="4" id="KW-0496">Mitochondrion</keyword>
<dbReference type="Pfam" id="PF01535">
    <property type="entry name" value="PPR"/>
    <property type="match status" value="5"/>
</dbReference>
<dbReference type="Pfam" id="PF14432">
    <property type="entry name" value="DYW_deaminase"/>
    <property type="match status" value="1"/>
</dbReference>
<feature type="domain" description="DYW" evidence="6">
    <location>
        <begin position="488"/>
        <end position="564"/>
    </location>
</feature>
<dbReference type="PROSITE" id="PS51375">
    <property type="entry name" value="PPR"/>
    <property type="match status" value="3"/>
</dbReference>
<dbReference type="Proteomes" id="UP000825729">
    <property type="component" value="Unassembled WGS sequence"/>
</dbReference>
<comment type="caution">
    <text evidence="7">The sequence shown here is derived from an EMBL/GenBank/DDBJ whole genome shotgun (WGS) entry which is preliminary data.</text>
</comment>
<proteinExistence type="predicted"/>
<feature type="repeat" description="PPR" evidence="5">
    <location>
        <begin position="322"/>
        <end position="356"/>
    </location>
</feature>
<dbReference type="Gene3D" id="1.25.40.10">
    <property type="entry name" value="Tetratricopeptide repeat domain"/>
    <property type="match status" value="3"/>
</dbReference>
<dbReference type="PANTHER" id="PTHR24015">
    <property type="entry name" value="OS07G0578800 PROTEIN-RELATED"/>
    <property type="match status" value="1"/>
</dbReference>
<sequence>MKRLAYISPLFTKFNQIIKPTITLASFQFSISAAEPTLTDLDEDVEDTMLLIIQDKDLLRRSVCSRSKTGLHVLDVIVQGSLEANLEIYNRLLKKCTELRKLKEGKVIHTHILSSKFKSDIFLQNTILNMYAKCGSLTDAQKTFDNMHYKDLVTWTALITGYAQNDKPEEAIMLFPKMLSVGVKPNQFTFASLLKACGAAPGNIEGRQVHAFCIKCSFDLDVYVGSSLLDMYARHDDISEAHFVFDGLVSKNEVSWNALIGCHARKGEGEDALKLFLEMQRANFQPTRFTYSSVFSACASIGALEQGKWIHAHMIKSGEKLIAFVGNTLLDMYAKSGSVEDARKVFDRLDKSDVVTWNTILTACAQHGLGKETIQSHGGLLSEGQHYFELMKEYKVEPRVDHYVTIVDLLGRAGHLEKAEGFIRNMPIEPAAAVWGALLGACRMHRSMELGKIAAEHVFVLDPYDSGPHVILANIYASQGRWKEAAMEREVKLQYHSEKLALAFALLYTSPSSTIRIKKNIRICSDCHSAIKLVSKVMERKIVVRDKNRFHHFSQGSCSCGDYW</sequence>
<dbReference type="EMBL" id="JAINDJ010000008">
    <property type="protein sequence ID" value="KAG9440424.1"/>
    <property type="molecule type" value="Genomic_DNA"/>
</dbReference>
<dbReference type="GO" id="GO:0003723">
    <property type="term" value="F:RNA binding"/>
    <property type="evidence" value="ECO:0007669"/>
    <property type="project" value="InterPro"/>
</dbReference>
<dbReference type="Pfam" id="PF13041">
    <property type="entry name" value="PPR_2"/>
    <property type="match status" value="2"/>
</dbReference>
<evidence type="ECO:0000313" key="7">
    <source>
        <dbReference type="EMBL" id="KAG9440424.1"/>
    </source>
</evidence>
<evidence type="ECO:0000256" key="4">
    <source>
        <dbReference type="ARBA" id="ARBA00023128"/>
    </source>
</evidence>
<accession>A0AAV7DWQ1</accession>
<dbReference type="FunFam" id="1.25.40.10:FF:000501">
    <property type="entry name" value="Putative pentatricopeptide repeat-containing protein mitochondrial"/>
    <property type="match status" value="1"/>
</dbReference>
<dbReference type="InterPro" id="IPR002885">
    <property type="entry name" value="PPR_rpt"/>
</dbReference>
<dbReference type="NCBIfam" id="TIGR00756">
    <property type="entry name" value="PPR"/>
    <property type="match status" value="3"/>
</dbReference>
<organism evidence="7 8">
    <name type="scientific">Aristolochia fimbriata</name>
    <name type="common">White veined hardy Dutchman's pipe vine</name>
    <dbReference type="NCBI Taxonomy" id="158543"/>
    <lineage>
        <taxon>Eukaryota</taxon>
        <taxon>Viridiplantae</taxon>
        <taxon>Streptophyta</taxon>
        <taxon>Embryophyta</taxon>
        <taxon>Tracheophyta</taxon>
        <taxon>Spermatophyta</taxon>
        <taxon>Magnoliopsida</taxon>
        <taxon>Magnoliidae</taxon>
        <taxon>Piperales</taxon>
        <taxon>Aristolochiaceae</taxon>
        <taxon>Aristolochia</taxon>
    </lineage>
</organism>
<evidence type="ECO:0000256" key="1">
    <source>
        <dbReference type="ARBA" id="ARBA00004173"/>
    </source>
</evidence>
<feature type="repeat" description="PPR" evidence="5">
    <location>
        <begin position="252"/>
        <end position="286"/>
    </location>
</feature>
<dbReference type="InterPro" id="IPR011990">
    <property type="entry name" value="TPR-like_helical_dom_sf"/>
</dbReference>
<feature type="repeat" description="PPR" evidence="5">
    <location>
        <begin position="151"/>
        <end position="185"/>
    </location>
</feature>
<keyword evidence="8" id="KW-1185">Reference proteome</keyword>
<dbReference type="GO" id="GO:0099402">
    <property type="term" value="P:plant organ development"/>
    <property type="evidence" value="ECO:0007669"/>
    <property type="project" value="UniProtKB-ARBA"/>
</dbReference>
<dbReference type="GO" id="GO:0005739">
    <property type="term" value="C:mitochondrion"/>
    <property type="evidence" value="ECO:0007669"/>
    <property type="project" value="UniProtKB-SubCell"/>
</dbReference>
<dbReference type="InterPro" id="IPR046960">
    <property type="entry name" value="PPR_At4g14850-like_plant"/>
</dbReference>
<dbReference type="FunFam" id="1.25.40.10:FF:000158">
    <property type="entry name" value="pentatricopeptide repeat-containing protein At2g33680"/>
    <property type="match status" value="1"/>
</dbReference>
<name>A0AAV7DWQ1_ARIFI</name>
<dbReference type="FunFam" id="1.25.40.10:FF:000343">
    <property type="entry name" value="Pentatricopeptide repeat-containing protein At3g58590"/>
    <property type="match status" value="1"/>
</dbReference>
<evidence type="ECO:0000256" key="2">
    <source>
        <dbReference type="ARBA" id="ARBA00022737"/>
    </source>
</evidence>
<gene>
    <name evidence="7" type="ORF">H6P81_020589</name>
</gene>
<dbReference type="GO" id="GO:0008270">
    <property type="term" value="F:zinc ion binding"/>
    <property type="evidence" value="ECO:0007669"/>
    <property type="project" value="InterPro"/>
</dbReference>
<keyword evidence="3" id="KW-0809">Transit peptide</keyword>
<protein>
    <recommendedName>
        <fullName evidence="6">DYW domain-containing protein</fullName>
    </recommendedName>
</protein>
<evidence type="ECO:0000259" key="6">
    <source>
        <dbReference type="Pfam" id="PF14432"/>
    </source>
</evidence>
<dbReference type="Pfam" id="PF20431">
    <property type="entry name" value="E_motif"/>
    <property type="match status" value="1"/>
</dbReference>
<dbReference type="InterPro" id="IPR032867">
    <property type="entry name" value="DYW_dom"/>
</dbReference>